<dbReference type="PROSITE" id="PS00856">
    <property type="entry name" value="GUANYLATE_KINASE_1"/>
    <property type="match status" value="1"/>
</dbReference>
<dbReference type="AlphaFoldDB" id="A0A3P9N3S7"/>
<comment type="similarity">
    <text evidence="1">Belongs to the MAGUK family.</text>
</comment>
<dbReference type="CDD" id="cd11862">
    <property type="entry name" value="SH3_MPP"/>
    <property type="match status" value="1"/>
</dbReference>
<evidence type="ECO:0000259" key="7">
    <source>
        <dbReference type="PROSITE" id="PS51022"/>
    </source>
</evidence>
<evidence type="ECO:0000256" key="2">
    <source>
        <dbReference type="ARBA" id="ARBA00022443"/>
    </source>
</evidence>
<dbReference type="InterPro" id="IPR008145">
    <property type="entry name" value="GK/Ca_channel_bsu"/>
</dbReference>
<evidence type="ECO:0000259" key="6">
    <source>
        <dbReference type="PROSITE" id="PS50106"/>
    </source>
</evidence>
<dbReference type="Proteomes" id="UP000242638">
    <property type="component" value="Unassembled WGS sequence"/>
</dbReference>
<dbReference type="Ensembl" id="ENSPRET00000004249.1">
    <property type="protein sequence ID" value="ENSPREP00000004190.1"/>
    <property type="gene ID" value="ENSPREG00000002962.1"/>
</dbReference>
<dbReference type="STRING" id="8081.ENSPREP00000004190"/>
<dbReference type="SMART" id="SM00228">
    <property type="entry name" value="PDZ"/>
    <property type="match status" value="1"/>
</dbReference>
<dbReference type="Bgee" id="ENSPREG00000002962">
    <property type="expression patterns" value="Expressed in head"/>
</dbReference>
<dbReference type="InterPro" id="IPR036892">
    <property type="entry name" value="L27_dom_sf"/>
</dbReference>
<keyword evidence="9" id="KW-1185">Reference proteome</keyword>
<dbReference type="InterPro" id="IPR020590">
    <property type="entry name" value="Guanylate_kinase_CS"/>
</dbReference>
<dbReference type="FunFam" id="3.30.63.10:FF:000002">
    <property type="entry name" value="Guanylate kinase 1"/>
    <property type="match status" value="1"/>
</dbReference>
<dbReference type="Pfam" id="PF07653">
    <property type="entry name" value="SH3_2"/>
    <property type="match status" value="1"/>
</dbReference>
<dbReference type="InterPro" id="IPR036034">
    <property type="entry name" value="PDZ_sf"/>
</dbReference>
<dbReference type="Ensembl" id="ENSPRET00000004233.1">
    <property type="protein sequence ID" value="ENSPREP00000004174.1"/>
    <property type="gene ID" value="ENSPREG00000002962.1"/>
</dbReference>
<dbReference type="InterPro" id="IPR014775">
    <property type="entry name" value="L27_C"/>
</dbReference>
<dbReference type="SUPFAM" id="SSF101288">
    <property type="entry name" value="L27 domain"/>
    <property type="match status" value="1"/>
</dbReference>
<dbReference type="Gene3D" id="3.40.50.300">
    <property type="entry name" value="P-loop containing nucleotide triphosphate hydrolases"/>
    <property type="match status" value="1"/>
</dbReference>
<accession>A0A3P9N3S7</accession>
<dbReference type="Pfam" id="PF00595">
    <property type="entry name" value="PDZ"/>
    <property type="match status" value="1"/>
</dbReference>
<evidence type="ECO:0000313" key="9">
    <source>
        <dbReference type="Proteomes" id="UP000242638"/>
    </source>
</evidence>
<protein>
    <submittedName>
        <fullName evidence="8">MAGUK p55 subfamily member 7-like</fullName>
    </submittedName>
</protein>
<evidence type="ECO:0000313" key="8">
    <source>
        <dbReference type="Ensembl" id="ENSPREP00000004190.1"/>
    </source>
</evidence>
<proteinExistence type="inferred from homology"/>
<dbReference type="PROSITE" id="PS50052">
    <property type="entry name" value="GUANYLATE_KINASE_2"/>
    <property type="match status" value="1"/>
</dbReference>
<reference evidence="9" key="1">
    <citation type="submission" date="2013-11" db="EMBL/GenBank/DDBJ databases">
        <title>The genomic landscape of the Guanapo guppy.</title>
        <authorList>
            <person name="Kuenstner A."/>
            <person name="Dreyer C."/>
        </authorList>
    </citation>
    <scope>NUCLEOTIDE SEQUENCE</scope>
    <source>
        <strain evidence="9">Guanapo</strain>
    </source>
</reference>
<dbReference type="InterPro" id="IPR008144">
    <property type="entry name" value="Guanylate_kin-like_dom"/>
</dbReference>
<organism evidence="8 9">
    <name type="scientific">Poecilia reticulata</name>
    <name type="common">Guppy</name>
    <name type="synonym">Acanthophacelus reticulatus</name>
    <dbReference type="NCBI Taxonomy" id="8081"/>
    <lineage>
        <taxon>Eukaryota</taxon>
        <taxon>Metazoa</taxon>
        <taxon>Chordata</taxon>
        <taxon>Craniata</taxon>
        <taxon>Vertebrata</taxon>
        <taxon>Euteleostomi</taxon>
        <taxon>Actinopterygii</taxon>
        <taxon>Neopterygii</taxon>
        <taxon>Teleostei</taxon>
        <taxon>Neoteleostei</taxon>
        <taxon>Acanthomorphata</taxon>
        <taxon>Ovalentaria</taxon>
        <taxon>Atherinomorphae</taxon>
        <taxon>Cyprinodontiformes</taxon>
        <taxon>Poeciliidae</taxon>
        <taxon>Poeciliinae</taxon>
        <taxon>Poecilia</taxon>
    </lineage>
</organism>
<dbReference type="PROSITE" id="PS50002">
    <property type="entry name" value="SH3"/>
    <property type="match status" value="1"/>
</dbReference>
<dbReference type="SUPFAM" id="SSF50044">
    <property type="entry name" value="SH3-domain"/>
    <property type="match status" value="1"/>
</dbReference>
<dbReference type="Gene3D" id="1.10.287.650">
    <property type="entry name" value="L27 domain"/>
    <property type="match status" value="1"/>
</dbReference>
<dbReference type="SMART" id="SM00072">
    <property type="entry name" value="GuKc"/>
    <property type="match status" value="1"/>
</dbReference>
<feature type="domain" description="Guanylate kinase-like" evidence="5">
    <location>
        <begin position="389"/>
        <end position="580"/>
    </location>
</feature>
<dbReference type="SUPFAM" id="SSF52540">
    <property type="entry name" value="P-loop containing nucleoside triphosphate hydrolases"/>
    <property type="match status" value="1"/>
</dbReference>
<name>A0A3P9N3S7_POERE</name>
<dbReference type="GeneTree" id="ENSGT00940000156232"/>
<feature type="domain" description="SH3" evidence="4">
    <location>
        <begin position="227"/>
        <end position="298"/>
    </location>
</feature>
<evidence type="ECO:0000259" key="4">
    <source>
        <dbReference type="PROSITE" id="PS50002"/>
    </source>
</evidence>
<dbReference type="SMART" id="SM00569">
    <property type="entry name" value="L27"/>
    <property type="match status" value="2"/>
</dbReference>
<dbReference type="Gene3D" id="2.30.30.40">
    <property type="entry name" value="SH3 Domains"/>
    <property type="match status" value="1"/>
</dbReference>
<dbReference type="CDD" id="cd00071">
    <property type="entry name" value="GMPK"/>
    <property type="match status" value="1"/>
</dbReference>
<dbReference type="InterPro" id="IPR036028">
    <property type="entry name" value="SH3-like_dom_sf"/>
</dbReference>
<dbReference type="Gene3D" id="2.30.42.10">
    <property type="match status" value="1"/>
</dbReference>
<dbReference type="InterPro" id="IPR027417">
    <property type="entry name" value="P-loop_NTPase"/>
</dbReference>
<evidence type="ECO:0000256" key="3">
    <source>
        <dbReference type="PROSITE-ProRule" id="PRU00192"/>
    </source>
</evidence>
<dbReference type="CDD" id="cd06799">
    <property type="entry name" value="PDZ_MPP3-MPP4-MPP7-like"/>
    <property type="match status" value="1"/>
</dbReference>
<dbReference type="InterPro" id="IPR001452">
    <property type="entry name" value="SH3_domain"/>
</dbReference>
<feature type="domain" description="L27" evidence="7">
    <location>
        <begin position="62"/>
        <end position="119"/>
    </location>
</feature>
<dbReference type="SUPFAM" id="SSF50156">
    <property type="entry name" value="PDZ domain-like"/>
    <property type="match status" value="1"/>
</dbReference>
<dbReference type="InterPro" id="IPR050716">
    <property type="entry name" value="MAGUK"/>
</dbReference>
<sequence>MMQRRTEDRGVCKQLSAAMSATEFHTDREEDYRFLHSMLMEKKVHLLFKIHERLKRFEKRRPVPVQQHAASLASQLAEELLYHGWRDEVKELLTLISKPHFKSLLRTHDSVAKRDFEPALLPLPDDAMEEDEESVKIVSLVKTKEPLGATIKKDKSTGAIVVARIMRGGSADKSGLIHEGDELKEVNGVSLEHRKPKEILPLLACSEGAVKFKIIPGSTKEEMTSRVTKVFVRALFDYDPTEDPTVPCKDAAVAFKRGDVLQIVGTDDDDTWWQARRLGDGSGRAGLVPSKQLHERRVALQRPRALFKLHNVKPPDDREVFPVPEDVDYRAITGIHIAGLRRSFRLGRKSSRAKKPAQLRRWSSETHGAICPRTYIEVVPYHKEPKDRHRLIVLVGPSGVGVNELKRRLVISEPDRYGVSVPYTTREKRRQESEGLDYHFVSVQAFEELILNHRFVEYGEYRGNYYGSNLDSVQRVMAEGKVCLLDVHPSKIKHVYTSEFKPYVVFVKPPRIEELRLTRRRAKFVCDEDSTQVRMFSEEDFEEMLDQAEMLDSQYGHLFDKVIVNGDVAVAFRELKADVEKLDEPEVQWVPAAWMRSAPTKAWRSCSSLTGWI</sequence>
<dbReference type="Pfam" id="PF00625">
    <property type="entry name" value="Guanylate_kin"/>
    <property type="match status" value="1"/>
</dbReference>
<dbReference type="InterPro" id="IPR004172">
    <property type="entry name" value="L27_dom"/>
</dbReference>
<evidence type="ECO:0000259" key="5">
    <source>
        <dbReference type="PROSITE" id="PS50052"/>
    </source>
</evidence>
<reference evidence="8" key="2">
    <citation type="submission" date="2025-05" db="UniProtKB">
        <authorList>
            <consortium name="Ensembl"/>
        </authorList>
    </citation>
    <scope>IDENTIFICATION</scope>
    <source>
        <strain evidence="8">Guanapo</strain>
    </source>
</reference>
<dbReference type="PANTHER" id="PTHR23122">
    <property type="entry name" value="MEMBRANE-ASSOCIATED GUANYLATE KINASE MAGUK"/>
    <property type="match status" value="1"/>
</dbReference>
<feature type="domain" description="PDZ" evidence="6">
    <location>
        <begin position="137"/>
        <end position="218"/>
    </location>
</feature>
<dbReference type="PROSITE" id="PS50106">
    <property type="entry name" value="PDZ"/>
    <property type="match status" value="1"/>
</dbReference>
<keyword evidence="2 3" id="KW-0728">SH3 domain</keyword>
<dbReference type="InterPro" id="IPR001478">
    <property type="entry name" value="PDZ"/>
</dbReference>
<dbReference type="OMA" id="AWWQACH"/>
<dbReference type="Pfam" id="PF02828">
    <property type="entry name" value="L27"/>
    <property type="match status" value="1"/>
</dbReference>
<dbReference type="PROSITE" id="PS51022">
    <property type="entry name" value="L27"/>
    <property type="match status" value="1"/>
</dbReference>
<dbReference type="SMART" id="SM00326">
    <property type="entry name" value="SH3"/>
    <property type="match status" value="1"/>
</dbReference>
<evidence type="ECO:0000256" key="1">
    <source>
        <dbReference type="ARBA" id="ARBA00007014"/>
    </source>
</evidence>